<dbReference type="Proteomes" id="UP000711407">
    <property type="component" value="Unassembled WGS sequence"/>
</dbReference>
<feature type="region of interest" description="Disordered" evidence="7">
    <location>
        <begin position="149"/>
        <end position="175"/>
    </location>
</feature>
<keyword evidence="4 5" id="KW-0413">Isomerase</keyword>
<dbReference type="PROSITE" id="PS50059">
    <property type="entry name" value="FKBP_PPIASE"/>
    <property type="match status" value="1"/>
</dbReference>
<evidence type="ECO:0000256" key="3">
    <source>
        <dbReference type="ARBA" id="ARBA00023110"/>
    </source>
</evidence>
<keyword evidence="8" id="KW-0732">Signal</keyword>
<dbReference type="PANTHER" id="PTHR43811:SF19">
    <property type="entry name" value="39 KDA FK506-BINDING NUCLEAR PROTEIN"/>
    <property type="match status" value="1"/>
</dbReference>
<dbReference type="EC" id="5.2.1.8" evidence="6"/>
<dbReference type="PANTHER" id="PTHR43811">
    <property type="entry name" value="FKBP-TYPE PEPTIDYL-PROLYL CIS-TRANS ISOMERASE FKPA"/>
    <property type="match status" value="1"/>
</dbReference>
<dbReference type="SUPFAM" id="SSF54534">
    <property type="entry name" value="FKBP-like"/>
    <property type="match status" value="1"/>
</dbReference>
<reference evidence="9" key="1">
    <citation type="journal article" date="2021" name="PeerJ">
        <title>Extensive microbial diversity within the chicken gut microbiome revealed by metagenomics and culture.</title>
        <authorList>
            <person name="Gilroy R."/>
            <person name="Ravi A."/>
            <person name="Getino M."/>
            <person name="Pursley I."/>
            <person name="Horton D.L."/>
            <person name="Alikhan N.F."/>
            <person name="Baker D."/>
            <person name="Gharbi K."/>
            <person name="Hall N."/>
            <person name="Watson M."/>
            <person name="Adriaenssens E.M."/>
            <person name="Foster-Nyarko E."/>
            <person name="Jarju S."/>
            <person name="Secka A."/>
            <person name="Antonio M."/>
            <person name="Oren A."/>
            <person name="Chaudhuri R.R."/>
            <person name="La Ragione R."/>
            <person name="Hildebrand F."/>
            <person name="Pallen M.J."/>
        </authorList>
    </citation>
    <scope>NUCLEOTIDE SEQUENCE</scope>
    <source>
        <strain evidence="9">4100</strain>
    </source>
</reference>
<evidence type="ECO:0000313" key="9">
    <source>
        <dbReference type="EMBL" id="HJE40022.1"/>
    </source>
</evidence>
<gene>
    <name evidence="9" type="ORF">K8V47_09750</name>
</gene>
<evidence type="ECO:0000256" key="1">
    <source>
        <dbReference type="ARBA" id="ARBA00000971"/>
    </source>
</evidence>
<evidence type="ECO:0000256" key="2">
    <source>
        <dbReference type="ARBA" id="ARBA00006577"/>
    </source>
</evidence>
<organism evidence="9 10">
    <name type="scientific">Candidatus Amulumruptor caecigallinarius</name>
    <dbReference type="NCBI Taxonomy" id="2109911"/>
    <lineage>
        <taxon>Bacteria</taxon>
        <taxon>Pseudomonadati</taxon>
        <taxon>Bacteroidota</taxon>
        <taxon>Bacteroidia</taxon>
        <taxon>Bacteroidales</taxon>
        <taxon>Muribaculaceae</taxon>
        <taxon>Candidatus Amulumruptor</taxon>
    </lineage>
</organism>
<keyword evidence="3 5" id="KW-0697">Rotamase</keyword>
<comment type="caution">
    <text evidence="9">The sequence shown here is derived from an EMBL/GenBank/DDBJ whole genome shotgun (WGS) entry which is preliminary data.</text>
</comment>
<dbReference type="EMBL" id="DYXT01000051">
    <property type="protein sequence ID" value="HJE40022.1"/>
    <property type="molecule type" value="Genomic_DNA"/>
</dbReference>
<dbReference type="InterPro" id="IPR001179">
    <property type="entry name" value="PPIase_FKBP_dom"/>
</dbReference>
<dbReference type="AlphaFoldDB" id="A0A4V1LAE2"/>
<evidence type="ECO:0000313" key="10">
    <source>
        <dbReference type="Proteomes" id="UP000711407"/>
    </source>
</evidence>
<dbReference type="InterPro" id="IPR000774">
    <property type="entry name" value="PPIase_FKBP_N"/>
</dbReference>
<dbReference type="Gene3D" id="3.10.50.40">
    <property type="match status" value="1"/>
</dbReference>
<evidence type="ECO:0000256" key="6">
    <source>
        <dbReference type="RuleBase" id="RU003915"/>
    </source>
</evidence>
<dbReference type="InterPro" id="IPR036944">
    <property type="entry name" value="PPIase_FKBP_N_sf"/>
</dbReference>
<evidence type="ECO:0000256" key="5">
    <source>
        <dbReference type="PROSITE-ProRule" id="PRU00277"/>
    </source>
</evidence>
<reference evidence="9" key="2">
    <citation type="submission" date="2021-09" db="EMBL/GenBank/DDBJ databases">
        <authorList>
            <person name="Gilroy R."/>
        </authorList>
    </citation>
    <scope>NUCLEOTIDE SEQUENCE</scope>
    <source>
        <strain evidence="9">4100</strain>
    </source>
</reference>
<comment type="catalytic activity">
    <reaction evidence="1 5 6">
        <text>[protein]-peptidylproline (omega=180) = [protein]-peptidylproline (omega=0)</text>
        <dbReference type="Rhea" id="RHEA:16237"/>
        <dbReference type="Rhea" id="RHEA-COMP:10747"/>
        <dbReference type="Rhea" id="RHEA-COMP:10748"/>
        <dbReference type="ChEBI" id="CHEBI:83833"/>
        <dbReference type="ChEBI" id="CHEBI:83834"/>
        <dbReference type="EC" id="5.2.1.8"/>
    </reaction>
</comment>
<accession>A0A4V1LAE2</accession>
<feature type="chain" id="PRO_5043422448" description="Peptidyl-prolyl cis-trans isomerase" evidence="8">
    <location>
        <begin position="22"/>
        <end position="300"/>
    </location>
</feature>
<dbReference type="Pfam" id="PF01346">
    <property type="entry name" value="FKBP_N"/>
    <property type="match status" value="1"/>
</dbReference>
<feature type="signal peptide" evidence="8">
    <location>
        <begin position="1"/>
        <end position="21"/>
    </location>
</feature>
<proteinExistence type="inferred from homology"/>
<evidence type="ECO:0000256" key="7">
    <source>
        <dbReference type="SAM" id="MobiDB-lite"/>
    </source>
</evidence>
<protein>
    <recommendedName>
        <fullName evidence="6">Peptidyl-prolyl cis-trans isomerase</fullName>
        <ecNumber evidence="6">5.2.1.8</ecNumber>
    </recommendedName>
</protein>
<evidence type="ECO:0000256" key="4">
    <source>
        <dbReference type="ARBA" id="ARBA00023235"/>
    </source>
</evidence>
<dbReference type="GO" id="GO:0003755">
    <property type="term" value="F:peptidyl-prolyl cis-trans isomerase activity"/>
    <property type="evidence" value="ECO:0007669"/>
    <property type="project" value="UniProtKB-UniRule"/>
</dbReference>
<dbReference type="Pfam" id="PF00254">
    <property type="entry name" value="FKBP_C"/>
    <property type="match status" value="1"/>
</dbReference>
<dbReference type="Gene3D" id="1.10.287.460">
    <property type="entry name" value="Peptidyl-prolyl cis-trans isomerase, FKBP-type, N-terminal domain"/>
    <property type="match status" value="1"/>
</dbReference>
<evidence type="ECO:0000256" key="8">
    <source>
        <dbReference type="SAM" id="SignalP"/>
    </source>
</evidence>
<dbReference type="GO" id="GO:0006457">
    <property type="term" value="P:protein folding"/>
    <property type="evidence" value="ECO:0007669"/>
    <property type="project" value="InterPro"/>
</dbReference>
<dbReference type="InterPro" id="IPR046357">
    <property type="entry name" value="PPIase_dom_sf"/>
</dbReference>
<sequence length="300" mass="31842">MKKLVMACGIAALAIATVSCTQSSSKGNDSFADSIAEYMGTVQGSDIASSYANLDSAQRATMSKDAILAGIKTVLMADTADKGYLAGLNIGIGLMQQASYPDQAGVKIDRQLLFEKFAAAFKADSVADMTQNRQTLQGLMMQLQRKAMEAQQAAEKARREEAANSPEAKANEKAGSEYAAKMKAEDKAYQTTESGLVYKVDKAGSGASPKDTDVVKVKYTGRHIDGTTFDTSGDRAVDFPVNGVVPGFSEALKMMKKGAKYTVIIPGNLAYGPEGTPDGNIKANETLVFDIELVDINAKK</sequence>
<comment type="similarity">
    <text evidence="2 6">Belongs to the FKBP-type PPIase family.</text>
</comment>
<name>A0A4V1LAE2_9BACT</name>
<dbReference type="PROSITE" id="PS51257">
    <property type="entry name" value="PROKAR_LIPOPROTEIN"/>
    <property type="match status" value="1"/>
</dbReference>